<dbReference type="InterPro" id="IPR050868">
    <property type="entry name" value="ELMO_domain-containing"/>
</dbReference>
<reference evidence="2 3" key="1">
    <citation type="submission" date="2024-04" db="EMBL/GenBank/DDBJ databases">
        <authorList>
            <person name="Fracassetti M."/>
        </authorList>
    </citation>
    <scope>NUCLEOTIDE SEQUENCE [LARGE SCALE GENOMIC DNA]</scope>
</reference>
<dbReference type="PANTHER" id="PTHR12771:SF56">
    <property type="entry name" value="CED-12"/>
    <property type="match status" value="1"/>
</dbReference>
<dbReference type="PROSITE" id="PS51335">
    <property type="entry name" value="ELMO"/>
    <property type="match status" value="1"/>
</dbReference>
<feature type="domain" description="ELMO" evidence="1">
    <location>
        <begin position="135"/>
        <end position="296"/>
    </location>
</feature>
<name>A0AAV2GSG7_9ROSI</name>
<evidence type="ECO:0000259" key="1">
    <source>
        <dbReference type="PROSITE" id="PS51335"/>
    </source>
</evidence>
<accession>A0AAV2GSG7</accession>
<dbReference type="Proteomes" id="UP001497516">
    <property type="component" value="Chromosome 9"/>
</dbReference>
<sequence>MSTTVRRRLHHGDIDGKRNEHYEISGLDEPLLQSHELHIEPKGVFLGDLFNVDRTKEQIHWTYLFTNVIAQWAQWLANIVVGSRSFIERFLPGASSNPIGSNTNLRLPYLSPLQEERLGNLQRRLGVPFDDSLVEHQDALKQLWRLAYPDRLLPSLKSELWKEMGWQGCDPSTDFRGGGYISLENLIFFARNYPISFQRLLHKIDGKRAEWEYPFAVAGINISFMLAQMLDLQKGKPSTAAGIRFLELLEHDEMAFDNLYCVAFQMMDAQWLAKRASYMEFNDVMKSTRTQLERELVLEDVNSVKELPAYNLLTG</sequence>
<dbReference type="InterPro" id="IPR006816">
    <property type="entry name" value="ELMO_dom"/>
</dbReference>
<keyword evidence="3" id="KW-1185">Reference proteome</keyword>
<dbReference type="Pfam" id="PF04727">
    <property type="entry name" value="ELMO_CED12"/>
    <property type="match status" value="1"/>
</dbReference>
<gene>
    <name evidence="2" type="ORF">LTRI10_LOCUS51548</name>
</gene>
<dbReference type="PANTHER" id="PTHR12771">
    <property type="entry name" value="ENGULFMENT AND CELL MOTILITY"/>
    <property type="match status" value="1"/>
</dbReference>
<proteinExistence type="predicted"/>
<dbReference type="AlphaFoldDB" id="A0AAV2GSG7"/>
<protein>
    <recommendedName>
        <fullName evidence="1">ELMO domain-containing protein</fullName>
    </recommendedName>
</protein>
<dbReference type="EMBL" id="OZ034822">
    <property type="protein sequence ID" value="CAL1412240.1"/>
    <property type="molecule type" value="Genomic_DNA"/>
</dbReference>
<organism evidence="2 3">
    <name type="scientific">Linum trigynum</name>
    <dbReference type="NCBI Taxonomy" id="586398"/>
    <lineage>
        <taxon>Eukaryota</taxon>
        <taxon>Viridiplantae</taxon>
        <taxon>Streptophyta</taxon>
        <taxon>Embryophyta</taxon>
        <taxon>Tracheophyta</taxon>
        <taxon>Spermatophyta</taxon>
        <taxon>Magnoliopsida</taxon>
        <taxon>eudicotyledons</taxon>
        <taxon>Gunneridae</taxon>
        <taxon>Pentapetalae</taxon>
        <taxon>rosids</taxon>
        <taxon>fabids</taxon>
        <taxon>Malpighiales</taxon>
        <taxon>Linaceae</taxon>
        <taxon>Linum</taxon>
    </lineage>
</organism>
<evidence type="ECO:0000313" key="3">
    <source>
        <dbReference type="Proteomes" id="UP001497516"/>
    </source>
</evidence>
<evidence type="ECO:0000313" key="2">
    <source>
        <dbReference type="EMBL" id="CAL1412240.1"/>
    </source>
</evidence>